<keyword evidence="4" id="KW-1185">Reference proteome</keyword>
<dbReference type="Pfam" id="PF02996">
    <property type="entry name" value="Prefoldin"/>
    <property type="match status" value="1"/>
</dbReference>
<name>A0A6G1GGY6_9PEZI</name>
<dbReference type="GO" id="GO:1990114">
    <property type="term" value="P:RNA polymerase II core complex assembly"/>
    <property type="evidence" value="ECO:0007669"/>
    <property type="project" value="TreeGrafter"/>
</dbReference>
<dbReference type="GO" id="GO:0051082">
    <property type="term" value="F:unfolded protein binding"/>
    <property type="evidence" value="ECO:0007669"/>
    <property type="project" value="InterPro"/>
</dbReference>
<dbReference type="GO" id="GO:1990113">
    <property type="term" value="P:RNA polymerase I assembly"/>
    <property type="evidence" value="ECO:0007669"/>
    <property type="project" value="TreeGrafter"/>
</dbReference>
<dbReference type="RefSeq" id="XP_033538827.1">
    <property type="nucleotide sequence ID" value="XM_033673593.1"/>
</dbReference>
<dbReference type="Gene3D" id="1.10.287.370">
    <property type="match status" value="1"/>
</dbReference>
<proteinExistence type="inferred from homology"/>
<accession>A0A6G1GGY6</accession>
<evidence type="ECO:0000256" key="1">
    <source>
        <dbReference type="ARBA" id="ARBA00010048"/>
    </source>
</evidence>
<dbReference type="FunFam" id="1.10.287.370:FF:000004">
    <property type="entry name" value="Probable prefoldin subunit 5"/>
    <property type="match status" value="1"/>
</dbReference>
<evidence type="ECO:0000313" key="5">
    <source>
        <dbReference type="RefSeq" id="XP_033538827.1"/>
    </source>
</evidence>
<dbReference type="AlphaFoldDB" id="A0A6G1GGY6"/>
<dbReference type="GO" id="GO:0016272">
    <property type="term" value="C:prefoldin complex"/>
    <property type="evidence" value="ECO:0007669"/>
    <property type="project" value="InterPro"/>
</dbReference>
<dbReference type="SUPFAM" id="SSF46579">
    <property type="entry name" value="Prefoldin"/>
    <property type="match status" value="1"/>
</dbReference>
<evidence type="ECO:0000256" key="2">
    <source>
        <dbReference type="ARBA" id="ARBA00023186"/>
    </source>
</evidence>
<reference evidence="3 5" key="1">
    <citation type="submission" date="2020-01" db="EMBL/GenBank/DDBJ databases">
        <authorList>
            <consortium name="DOE Joint Genome Institute"/>
            <person name="Haridas S."/>
            <person name="Albert R."/>
            <person name="Binder M."/>
            <person name="Bloem J."/>
            <person name="Labutti K."/>
            <person name="Salamov A."/>
            <person name="Andreopoulos B."/>
            <person name="Baker S.E."/>
            <person name="Barry K."/>
            <person name="Bills G."/>
            <person name="Bluhm B.H."/>
            <person name="Cannon C."/>
            <person name="Castanera R."/>
            <person name="Culley D.E."/>
            <person name="Daum C."/>
            <person name="Ezra D."/>
            <person name="Gonzalez J.B."/>
            <person name="Henrissat B."/>
            <person name="Kuo A."/>
            <person name="Liang C."/>
            <person name="Lipzen A."/>
            <person name="Lutzoni F."/>
            <person name="Magnuson J."/>
            <person name="Mondo S."/>
            <person name="Nolan M."/>
            <person name="Ohm R."/>
            <person name="Pangilinan J."/>
            <person name="Park H.-J."/>
            <person name="Ramirez L."/>
            <person name="Alfaro M."/>
            <person name="Sun H."/>
            <person name="Tritt A."/>
            <person name="Yoshinaga Y."/>
            <person name="Zwiers L.-H."/>
            <person name="Turgeon B.G."/>
            <person name="Goodwin S.B."/>
            <person name="Spatafora J.W."/>
            <person name="Crous P.W."/>
            <person name="Grigoriev I.V."/>
        </authorList>
    </citation>
    <scope>NUCLEOTIDE SEQUENCE</scope>
    <source>
        <strain evidence="3 5">CBS 781.70</strain>
    </source>
</reference>
<organism evidence="3">
    <name type="scientific">Eremomyces bilateralis CBS 781.70</name>
    <dbReference type="NCBI Taxonomy" id="1392243"/>
    <lineage>
        <taxon>Eukaryota</taxon>
        <taxon>Fungi</taxon>
        <taxon>Dikarya</taxon>
        <taxon>Ascomycota</taxon>
        <taxon>Pezizomycotina</taxon>
        <taxon>Dothideomycetes</taxon>
        <taxon>Dothideomycetes incertae sedis</taxon>
        <taxon>Eremomycetales</taxon>
        <taxon>Eremomycetaceae</taxon>
        <taxon>Eremomyces</taxon>
    </lineage>
</organism>
<reference evidence="5" key="2">
    <citation type="submission" date="2020-04" db="EMBL/GenBank/DDBJ databases">
        <authorList>
            <consortium name="NCBI Genome Project"/>
        </authorList>
    </citation>
    <scope>NUCLEOTIDE SEQUENCE</scope>
    <source>
        <strain evidence="5">CBS 781.70</strain>
    </source>
</reference>
<evidence type="ECO:0000313" key="4">
    <source>
        <dbReference type="Proteomes" id="UP000504638"/>
    </source>
</evidence>
<dbReference type="InterPro" id="IPR009053">
    <property type="entry name" value="Prefoldin"/>
</dbReference>
<dbReference type="PANTHER" id="PTHR12674:SF2">
    <property type="entry name" value="PREFOLDIN SUBUNIT 5"/>
    <property type="match status" value="1"/>
</dbReference>
<dbReference type="Proteomes" id="UP000504638">
    <property type="component" value="Unplaced"/>
</dbReference>
<dbReference type="NCBIfam" id="TIGR00293">
    <property type="entry name" value="prefoldin subunit alpha"/>
    <property type="match status" value="1"/>
</dbReference>
<protein>
    <submittedName>
        <fullName evidence="3 5">Prefoldin alpha subunit</fullName>
    </submittedName>
</protein>
<dbReference type="InterPro" id="IPR011599">
    <property type="entry name" value="PFD_alpha_archaea"/>
</dbReference>
<dbReference type="CDD" id="cd23157">
    <property type="entry name" value="Prefoldin_5"/>
    <property type="match status" value="1"/>
</dbReference>
<gene>
    <name evidence="3 5" type="ORF">P152DRAFT_10705</name>
</gene>
<sequence>MATTPNSGPGHAVQLNTLPLPQLHALQKQLNSELQHLTTSFQSLRTAQSKFRDCMASLTTALSAANTAPDTHKPILVPMTESLYVPATLASVETVLVDVGTGFFVEKDRGEAREFYERKVGELEESLKNLEGIVGRKAENVKAVEDTIRDKVLAENAQPGAEAASAA</sequence>
<evidence type="ECO:0000313" key="3">
    <source>
        <dbReference type="EMBL" id="KAF1817196.1"/>
    </source>
</evidence>
<dbReference type="GO" id="GO:0006457">
    <property type="term" value="P:protein folding"/>
    <property type="evidence" value="ECO:0007669"/>
    <property type="project" value="InterPro"/>
</dbReference>
<dbReference type="GeneID" id="54414163"/>
<keyword evidence="2" id="KW-0143">Chaperone</keyword>
<dbReference type="OrthoDB" id="10267474at2759"/>
<dbReference type="InterPro" id="IPR004127">
    <property type="entry name" value="Prefoldin_subunit_alpha"/>
</dbReference>
<dbReference type="GO" id="GO:0005737">
    <property type="term" value="C:cytoplasm"/>
    <property type="evidence" value="ECO:0007669"/>
    <property type="project" value="TreeGrafter"/>
</dbReference>
<dbReference type="EMBL" id="ML975149">
    <property type="protein sequence ID" value="KAF1817196.1"/>
    <property type="molecule type" value="Genomic_DNA"/>
</dbReference>
<dbReference type="GO" id="GO:1990115">
    <property type="term" value="P:RNA polymerase III assembly"/>
    <property type="evidence" value="ECO:0007669"/>
    <property type="project" value="TreeGrafter"/>
</dbReference>
<reference evidence="5" key="3">
    <citation type="submission" date="2025-04" db="UniProtKB">
        <authorList>
            <consortium name="RefSeq"/>
        </authorList>
    </citation>
    <scope>IDENTIFICATION</scope>
    <source>
        <strain evidence="5">CBS 781.70</strain>
    </source>
</reference>
<comment type="similarity">
    <text evidence="1">Belongs to the prefoldin subunit alpha family.</text>
</comment>
<dbReference type="PANTHER" id="PTHR12674">
    <property type="entry name" value="PREFOLDIN SUBUNIT 5"/>
    <property type="match status" value="1"/>
</dbReference>